<dbReference type="Pfam" id="PF13174">
    <property type="entry name" value="TPR_6"/>
    <property type="match status" value="1"/>
</dbReference>
<proteinExistence type="predicted"/>
<dbReference type="RefSeq" id="WP_213944085.1">
    <property type="nucleotide sequence ID" value="NZ_JAHCMY010000001.1"/>
</dbReference>
<accession>A0AAP2CHB4</accession>
<evidence type="ECO:0000256" key="1">
    <source>
        <dbReference type="PROSITE-ProRule" id="PRU00339"/>
    </source>
</evidence>
<organism evidence="3 4">
    <name type="scientific">Litoribacter ruber</name>
    <dbReference type="NCBI Taxonomy" id="702568"/>
    <lineage>
        <taxon>Bacteria</taxon>
        <taxon>Pseudomonadati</taxon>
        <taxon>Bacteroidota</taxon>
        <taxon>Cytophagia</taxon>
        <taxon>Cytophagales</taxon>
        <taxon>Cyclobacteriaceae</taxon>
        <taxon>Litoribacter</taxon>
    </lineage>
</organism>
<dbReference type="SMART" id="SM00028">
    <property type="entry name" value="TPR"/>
    <property type="match status" value="2"/>
</dbReference>
<dbReference type="Gene3D" id="1.25.40.10">
    <property type="entry name" value="Tetratricopeptide repeat domain"/>
    <property type="match status" value="2"/>
</dbReference>
<keyword evidence="1" id="KW-0802">TPR repeat</keyword>
<dbReference type="InterPro" id="IPR019734">
    <property type="entry name" value="TPR_rpt"/>
</dbReference>
<evidence type="ECO:0000256" key="2">
    <source>
        <dbReference type="SAM" id="SignalP"/>
    </source>
</evidence>
<dbReference type="AlphaFoldDB" id="A0AAP2CHB4"/>
<dbReference type="SUPFAM" id="SSF48452">
    <property type="entry name" value="TPR-like"/>
    <property type="match status" value="1"/>
</dbReference>
<protein>
    <recommendedName>
        <fullName evidence="5">Tetratricopeptide repeat protein</fullName>
    </recommendedName>
</protein>
<evidence type="ECO:0000313" key="3">
    <source>
        <dbReference type="EMBL" id="MBS9523226.1"/>
    </source>
</evidence>
<feature type="chain" id="PRO_5042810796" description="Tetratricopeptide repeat protein" evidence="2">
    <location>
        <begin position="22"/>
        <end position="234"/>
    </location>
</feature>
<dbReference type="Pfam" id="PF12895">
    <property type="entry name" value="ANAPC3"/>
    <property type="match status" value="1"/>
</dbReference>
<dbReference type="EMBL" id="JAHCMY010000001">
    <property type="protein sequence ID" value="MBS9523226.1"/>
    <property type="molecule type" value="Genomic_DNA"/>
</dbReference>
<dbReference type="Pfam" id="PF13181">
    <property type="entry name" value="TPR_8"/>
    <property type="match status" value="1"/>
</dbReference>
<sequence>MTQKFKILTLVLALCSANLFAQDQQVDPKDTNKVKNEADQRIYQMALRYNDVDVAKSKLYDLIARNPNNARYAEMLATMYFEMDQYASAALVSMDILEANSKNVAALEIAAYSLEQLGALDRALGHFESLYLLSDDIFSLYKAANLQFSLKKYDEALNSLNMLTKNKKADEEKLAFPTKDNSQQEISMKAAAYNLKGLIYKEKGSSTDAKEAFNQALTFSPDFEVAKENIAELN</sequence>
<evidence type="ECO:0008006" key="5">
    <source>
        <dbReference type="Google" id="ProtNLM"/>
    </source>
</evidence>
<gene>
    <name evidence="3" type="ORF">KI659_04260</name>
</gene>
<evidence type="ECO:0000313" key="4">
    <source>
        <dbReference type="Proteomes" id="UP001319104"/>
    </source>
</evidence>
<dbReference type="InterPro" id="IPR011990">
    <property type="entry name" value="TPR-like_helical_dom_sf"/>
</dbReference>
<reference evidence="3 4" key="1">
    <citation type="submission" date="2021-05" db="EMBL/GenBank/DDBJ databases">
        <authorList>
            <person name="Zhang Z.D."/>
            <person name="Osman G."/>
        </authorList>
    </citation>
    <scope>NUCLEOTIDE SEQUENCE [LARGE SCALE GENOMIC DNA]</scope>
    <source>
        <strain evidence="3 4">KCTC 32217</strain>
    </source>
</reference>
<dbReference type="Proteomes" id="UP001319104">
    <property type="component" value="Unassembled WGS sequence"/>
</dbReference>
<keyword evidence="2" id="KW-0732">Signal</keyword>
<dbReference type="PROSITE" id="PS50005">
    <property type="entry name" value="TPR"/>
    <property type="match status" value="1"/>
</dbReference>
<name>A0AAP2CHB4_9BACT</name>
<keyword evidence="4" id="KW-1185">Reference proteome</keyword>
<comment type="caution">
    <text evidence="3">The sequence shown here is derived from an EMBL/GenBank/DDBJ whole genome shotgun (WGS) entry which is preliminary data.</text>
</comment>
<feature type="signal peptide" evidence="2">
    <location>
        <begin position="1"/>
        <end position="21"/>
    </location>
</feature>
<feature type="repeat" description="TPR" evidence="1">
    <location>
        <begin position="190"/>
        <end position="223"/>
    </location>
</feature>